<accession>A0A127VHN4</accession>
<proteinExistence type="predicted"/>
<dbReference type="PANTHER" id="PTHR11927:SF9">
    <property type="entry name" value="L-FUCOSYLTRANSFERASE"/>
    <property type="match status" value="1"/>
</dbReference>
<name>A0A127VHN4_9SPHI</name>
<dbReference type="AlphaFoldDB" id="A0A127VHN4"/>
<dbReference type="Pfam" id="PF01531">
    <property type="entry name" value="Glyco_transf_11"/>
    <property type="match status" value="1"/>
</dbReference>
<keyword evidence="2 3" id="KW-0808">Transferase</keyword>
<reference evidence="3 4" key="1">
    <citation type="submission" date="2016-03" db="EMBL/GenBank/DDBJ databases">
        <title>Complete genome sequence of Pedobacter cryoconitis PAMC 27485.</title>
        <authorList>
            <person name="Lee J."/>
            <person name="Kim O.-S."/>
        </authorList>
    </citation>
    <scope>NUCLEOTIDE SEQUENCE [LARGE SCALE GENOMIC DNA]</scope>
    <source>
        <strain evidence="3 4">PAMC 27485</strain>
    </source>
</reference>
<dbReference type="PATRIC" id="fig|188932.3.peg.4135"/>
<evidence type="ECO:0000256" key="1">
    <source>
        <dbReference type="ARBA" id="ARBA00022676"/>
    </source>
</evidence>
<keyword evidence="4" id="KW-1185">Reference proteome</keyword>
<evidence type="ECO:0000313" key="4">
    <source>
        <dbReference type="Proteomes" id="UP000071561"/>
    </source>
</evidence>
<dbReference type="GO" id="GO:0008107">
    <property type="term" value="F:galactoside 2-alpha-L-fucosyltransferase activity"/>
    <property type="evidence" value="ECO:0007669"/>
    <property type="project" value="InterPro"/>
</dbReference>
<dbReference type="RefSeq" id="WP_068407743.1">
    <property type="nucleotide sequence ID" value="NZ_CP014504.1"/>
</dbReference>
<dbReference type="CDD" id="cd11301">
    <property type="entry name" value="Fut1_Fut2_like"/>
    <property type="match status" value="1"/>
</dbReference>
<gene>
    <name evidence="3" type="ORF">AY601_3980</name>
</gene>
<dbReference type="KEGG" id="pcm:AY601_3980"/>
<sequence>MKIIRFLGGLGNQMFQYACYKALSKKYPDVKVDLNSFNFDTAHNGYELEDIFQVSTNKVSPFTGGIYDIKNRKWIYRKIRRVLNLKKYHKAEEKDFTYDPAIFSNSKSRYYSGFWQNENYFIDIADEIRKDFKFSPLTAQQNIDTLKKIEQTNSVGVHVRRGDYVNHPAFGGLCEKEYYDQALQIIQSRTEAAKFFLFSNDIDWCVNNLNIKNCEFISWNKGTQSYIDMQLMSACKHNIIANSSFSWWAAWLNNNPEKIVIGPKKWLHGDQYDTSALLPAGWIKI</sequence>
<keyword evidence="1" id="KW-0328">Glycosyltransferase</keyword>
<organism evidence="3 4">
    <name type="scientific">Pedobacter cryoconitis</name>
    <dbReference type="NCBI Taxonomy" id="188932"/>
    <lineage>
        <taxon>Bacteria</taxon>
        <taxon>Pseudomonadati</taxon>
        <taxon>Bacteroidota</taxon>
        <taxon>Sphingobacteriia</taxon>
        <taxon>Sphingobacteriales</taxon>
        <taxon>Sphingobacteriaceae</taxon>
        <taxon>Pedobacter</taxon>
    </lineage>
</organism>
<dbReference type="InterPro" id="IPR002516">
    <property type="entry name" value="Glyco_trans_11"/>
</dbReference>
<dbReference type="GO" id="GO:0016020">
    <property type="term" value="C:membrane"/>
    <property type="evidence" value="ECO:0007669"/>
    <property type="project" value="InterPro"/>
</dbReference>
<dbReference type="PANTHER" id="PTHR11927">
    <property type="entry name" value="GALACTOSIDE 2-L-FUCOSYLTRANSFERASE"/>
    <property type="match status" value="1"/>
</dbReference>
<protein>
    <submittedName>
        <fullName evidence="3">Glycosyl transferase family 11</fullName>
    </submittedName>
</protein>
<evidence type="ECO:0000313" key="3">
    <source>
        <dbReference type="EMBL" id="AMQ00833.1"/>
    </source>
</evidence>
<evidence type="ECO:0000256" key="2">
    <source>
        <dbReference type="ARBA" id="ARBA00022679"/>
    </source>
</evidence>
<dbReference type="Proteomes" id="UP000071561">
    <property type="component" value="Chromosome"/>
</dbReference>
<dbReference type="EMBL" id="CP014504">
    <property type="protein sequence ID" value="AMQ00833.1"/>
    <property type="molecule type" value="Genomic_DNA"/>
</dbReference>
<dbReference type="GO" id="GO:0005975">
    <property type="term" value="P:carbohydrate metabolic process"/>
    <property type="evidence" value="ECO:0007669"/>
    <property type="project" value="InterPro"/>
</dbReference>